<name>A0A2T4JFK5_9RHOB</name>
<comment type="caution">
    <text evidence="11">The sequence shown here is derived from an EMBL/GenBank/DDBJ whole genome shotgun (WGS) entry which is preliminary data.</text>
</comment>
<evidence type="ECO:0000259" key="9">
    <source>
        <dbReference type="PROSITE" id="PS51194"/>
    </source>
</evidence>
<evidence type="ECO:0000256" key="5">
    <source>
        <dbReference type="ARBA" id="ARBA00038437"/>
    </source>
</evidence>
<dbReference type="SMART" id="SM00490">
    <property type="entry name" value="HELICc"/>
    <property type="match status" value="1"/>
</dbReference>
<dbReference type="GO" id="GO:0005829">
    <property type="term" value="C:cytosol"/>
    <property type="evidence" value="ECO:0007669"/>
    <property type="project" value="TreeGrafter"/>
</dbReference>
<dbReference type="InterPro" id="IPR001650">
    <property type="entry name" value="Helicase_C-like"/>
</dbReference>
<dbReference type="GO" id="GO:0005524">
    <property type="term" value="F:ATP binding"/>
    <property type="evidence" value="ECO:0007669"/>
    <property type="project" value="UniProtKB-KW"/>
</dbReference>
<keyword evidence="1" id="KW-0547">Nucleotide-binding</keyword>
<dbReference type="OrthoDB" id="9805696at2"/>
<proteinExistence type="inferred from homology"/>
<feature type="region of interest" description="Disordered" evidence="7">
    <location>
        <begin position="379"/>
        <end position="455"/>
    </location>
</feature>
<feature type="short sequence motif" description="Q motif" evidence="6">
    <location>
        <begin position="2"/>
        <end position="30"/>
    </location>
</feature>
<dbReference type="InterPro" id="IPR011545">
    <property type="entry name" value="DEAD/DEAH_box_helicase_dom"/>
</dbReference>
<evidence type="ECO:0000256" key="1">
    <source>
        <dbReference type="ARBA" id="ARBA00022741"/>
    </source>
</evidence>
<feature type="domain" description="Helicase ATP-binding" evidence="8">
    <location>
        <begin position="33"/>
        <end position="208"/>
    </location>
</feature>
<keyword evidence="2" id="KW-0378">Hydrolase</keyword>
<feature type="domain" description="DEAD-box RNA helicase Q" evidence="10">
    <location>
        <begin position="2"/>
        <end position="30"/>
    </location>
</feature>
<evidence type="ECO:0000256" key="6">
    <source>
        <dbReference type="PROSITE-ProRule" id="PRU00552"/>
    </source>
</evidence>
<evidence type="ECO:0000256" key="7">
    <source>
        <dbReference type="SAM" id="MobiDB-lite"/>
    </source>
</evidence>
<organism evidence="11 12">
    <name type="scientific">Phaeovulum veldkampii DSM 11550</name>
    <dbReference type="NCBI Taxonomy" id="1185920"/>
    <lineage>
        <taxon>Bacteria</taxon>
        <taxon>Pseudomonadati</taxon>
        <taxon>Pseudomonadota</taxon>
        <taxon>Alphaproteobacteria</taxon>
        <taxon>Rhodobacterales</taxon>
        <taxon>Paracoccaceae</taxon>
        <taxon>Phaeovulum</taxon>
    </lineage>
</organism>
<keyword evidence="12" id="KW-1185">Reference proteome</keyword>
<comment type="similarity">
    <text evidence="5">Belongs to the DEAD box helicase family.</text>
</comment>
<reference evidence="11 12" key="1">
    <citation type="submission" date="2018-03" db="EMBL/GenBank/DDBJ databases">
        <title>Rhodobacter veldkampii.</title>
        <authorList>
            <person name="Meyer T.E."/>
            <person name="Miller S."/>
            <person name="Lodha T."/>
            <person name="Gandham S."/>
            <person name="Chintalapati S."/>
            <person name="Chintalapati V.R."/>
        </authorList>
    </citation>
    <scope>NUCLEOTIDE SEQUENCE [LARGE SCALE GENOMIC DNA]</scope>
    <source>
        <strain evidence="11 12">DSM 11550</strain>
    </source>
</reference>
<dbReference type="GO" id="GO:0003724">
    <property type="term" value="F:RNA helicase activity"/>
    <property type="evidence" value="ECO:0007669"/>
    <property type="project" value="InterPro"/>
</dbReference>
<evidence type="ECO:0000259" key="10">
    <source>
        <dbReference type="PROSITE" id="PS51195"/>
    </source>
</evidence>
<evidence type="ECO:0000313" key="11">
    <source>
        <dbReference type="EMBL" id="PTE16699.1"/>
    </source>
</evidence>
<evidence type="ECO:0000256" key="4">
    <source>
        <dbReference type="ARBA" id="ARBA00022840"/>
    </source>
</evidence>
<dbReference type="GO" id="GO:0003676">
    <property type="term" value="F:nucleic acid binding"/>
    <property type="evidence" value="ECO:0007669"/>
    <property type="project" value="InterPro"/>
</dbReference>
<dbReference type="InterPro" id="IPR050079">
    <property type="entry name" value="DEAD_box_RNA_helicase"/>
</dbReference>
<dbReference type="PANTHER" id="PTHR47959">
    <property type="entry name" value="ATP-DEPENDENT RNA HELICASE RHLE-RELATED"/>
    <property type="match status" value="1"/>
</dbReference>
<dbReference type="Pfam" id="PF00270">
    <property type="entry name" value="DEAD"/>
    <property type="match status" value="1"/>
</dbReference>
<gene>
    <name evidence="11" type="ORF">C5F46_12885</name>
</gene>
<dbReference type="AlphaFoldDB" id="A0A2T4JFK5"/>
<protein>
    <submittedName>
        <fullName evidence="11">DEAD/DEAH box helicase</fullName>
    </submittedName>
</protein>
<dbReference type="SMART" id="SM00487">
    <property type="entry name" value="DEXDc"/>
    <property type="match status" value="1"/>
</dbReference>
<dbReference type="InterPro" id="IPR014014">
    <property type="entry name" value="RNA_helicase_DEAD_Q_motif"/>
</dbReference>
<accession>A0A2T4JFK5</accession>
<evidence type="ECO:0000256" key="2">
    <source>
        <dbReference type="ARBA" id="ARBA00022801"/>
    </source>
</evidence>
<dbReference type="Pfam" id="PF00271">
    <property type="entry name" value="Helicase_C"/>
    <property type="match status" value="1"/>
</dbReference>
<dbReference type="CDD" id="cd00268">
    <property type="entry name" value="DEADc"/>
    <property type="match status" value="1"/>
</dbReference>
<dbReference type="Proteomes" id="UP000241899">
    <property type="component" value="Unassembled WGS sequence"/>
</dbReference>
<dbReference type="InterPro" id="IPR027417">
    <property type="entry name" value="P-loop_NTPase"/>
</dbReference>
<dbReference type="PROSITE" id="PS51194">
    <property type="entry name" value="HELICASE_CTER"/>
    <property type="match status" value="1"/>
</dbReference>
<dbReference type="InterPro" id="IPR014001">
    <property type="entry name" value="Helicase_ATP-bd"/>
</dbReference>
<feature type="domain" description="Helicase C-terminal" evidence="9">
    <location>
        <begin position="219"/>
        <end position="385"/>
    </location>
</feature>
<dbReference type="Gene3D" id="3.40.50.300">
    <property type="entry name" value="P-loop containing nucleotide triphosphate hydrolases"/>
    <property type="match status" value="2"/>
</dbReference>
<evidence type="ECO:0000256" key="3">
    <source>
        <dbReference type="ARBA" id="ARBA00022806"/>
    </source>
</evidence>
<evidence type="ECO:0000259" key="8">
    <source>
        <dbReference type="PROSITE" id="PS51192"/>
    </source>
</evidence>
<dbReference type="RefSeq" id="WP_107325752.1">
    <property type="nucleotide sequence ID" value="NZ_NHSP01000022.1"/>
</dbReference>
<sequence>MENFENLGLSRLVLDNLPGLGLTKPTPIQAQGIPHIVAGRDLLGLAQTGTGKTAAFGLPMLTRLIAYGKRPAPKEVRALILAPTRELATQIAENVTAYAQGSPIRVFRVVGGASINAQCERLARGVDVLIATPGRLLDLLERRALNLSETRYLVLDEADQMLDIGFIHALRKIARLLPEQRQTLLFSATMPKLMEELADSYLTDPVRVQVAPPGQAAEKIDQGVHFVNQGDKAALLAEYISKHPGELAVVFGRTKHGSDKLAKLLTNWGFSVTAIHGNKSQGQRERALAAFRAGEVEVLVATDVAARGLDIPQVAHVYNYDLPNVPENYVHRIGRTARAGRDGRAVAFCAPLEVADLRAIEKAMKRAIPVIGGEPPFELPAAAMRKPGAKPQGAKPQGQRGRGAKPVGAKPQGTKPAGAKPKPAAAVAAEGGNRRPSRRPSRRPKSEQSARAAGL</sequence>
<feature type="compositionally biased region" description="Low complexity" evidence="7">
    <location>
        <begin position="408"/>
        <end position="431"/>
    </location>
</feature>
<dbReference type="CDD" id="cd18787">
    <property type="entry name" value="SF2_C_DEAD"/>
    <property type="match status" value="1"/>
</dbReference>
<keyword evidence="4" id="KW-0067">ATP-binding</keyword>
<dbReference type="SUPFAM" id="SSF52540">
    <property type="entry name" value="P-loop containing nucleoside triphosphate hydrolases"/>
    <property type="match status" value="1"/>
</dbReference>
<dbReference type="PROSITE" id="PS51195">
    <property type="entry name" value="Q_MOTIF"/>
    <property type="match status" value="1"/>
</dbReference>
<dbReference type="PROSITE" id="PS51192">
    <property type="entry name" value="HELICASE_ATP_BIND_1"/>
    <property type="match status" value="1"/>
</dbReference>
<dbReference type="GO" id="GO:0016787">
    <property type="term" value="F:hydrolase activity"/>
    <property type="evidence" value="ECO:0007669"/>
    <property type="project" value="UniProtKB-KW"/>
</dbReference>
<dbReference type="EMBL" id="PZKF01000035">
    <property type="protein sequence ID" value="PTE16699.1"/>
    <property type="molecule type" value="Genomic_DNA"/>
</dbReference>
<dbReference type="InterPro" id="IPR044742">
    <property type="entry name" value="DEAD/DEAH_RhlB"/>
</dbReference>
<dbReference type="PANTHER" id="PTHR47959:SF13">
    <property type="entry name" value="ATP-DEPENDENT RNA HELICASE RHLE"/>
    <property type="match status" value="1"/>
</dbReference>
<evidence type="ECO:0000313" key="12">
    <source>
        <dbReference type="Proteomes" id="UP000241899"/>
    </source>
</evidence>
<keyword evidence="3 11" id="KW-0347">Helicase</keyword>